<evidence type="ECO:0000256" key="6">
    <source>
        <dbReference type="ARBA" id="ARBA00022723"/>
    </source>
</evidence>
<sequence>MSEILKIDSIDNNGRGVARRDGKAIFVDGAILNETVEANIYQKKDSFEVATATRIIKESSARVTPRCPNYGVCGGCSMQHIDPSTQVAVKQRTLEDNLRHIGKVEKAKVLPPIHGPYWGYRYRARLSVRYVRKKNDVLVGFREKKGRFVVDMDTCPVLAKRVSDLLPSLRACLNNLACREDIPQIEVSVGDETVVLALRHMVPLTDEDTQKLLDFAKKHDIVWWTQSKGLDTLKPLLTDSSDSHKLYYDLPQFGLRMFYEPSDFTQVNPFINRTLIRRALNLLEIESSDRVADLFCGLGNFTLPLATTAKEVMGFEGSETLTERAMQGAKIHGLENKVSFTTLNLFDVDKEWLENLGFFDKMLLDPPRDGAFAVCKALTEMNPSLRPKRIVYVSCNPSTLARDVDVLVNSGTYKLLSAGVINMFPHTAHVESIAAFDLVG</sequence>
<dbReference type="AlphaFoldDB" id="G4Q9H4"/>
<feature type="binding site" evidence="9">
    <location>
        <position position="76"/>
    </location>
    <ligand>
        <name>[4Fe-4S] cluster</name>
        <dbReference type="ChEBI" id="CHEBI:49883"/>
    </ligand>
</feature>
<name>G4Q9H4_TAYAM</name>
<feature type="binding site" evidence="9">
    <location>
        <position position="67"/>
    </location>
    <ligand>
        <name>[4Fe-4S] cluster</name>
        <dbReference type="ChEBI" id="CHEBI:49883"/>
    </ligand>
</feature>
<dbReference type="Gene3D" id="2.40.50.1070">
    <property type="match status" value="1"/>
</dbReference>
<dbReference type="InterPro" id="IPR010280">
    <property type="entry name" value="U5_MeTrfase_fam"/>
</dbReference>
<evidence type="ECO:0000256" key="9">
    <source>
        <dbReference type="HAMAP-Rule" id="MF_01010"/>
    </source>
</evidence>
<dbReference type="KEGG" id="tas:TASI_0740"/>
<evidence type="ECO:0000256" key="3">
    <source>
        <dbReference type="ARBA" id="ARBA00022603"/>
    </source>
</evidence>
<feature type="binding site" evidence="9">
    <location>
        <position position="73"/>
    </location>
    <ligand>
        <name>[4Fe-4S] cluster</name>
        <dbReference type="ChEBI" id="CHEBI:49883"/>
    </ligand>
</feature>
<proteinExistence type="inferred from homology"/>
<dbReference type="CDD" id="cd02440">
    <property type="entry name" value="AdoMet_MTases"/>
    <property type="match status" value="1"/>
</dbReference>
<dbReference type="PROSITE" id="PS51687">
    <property type="entry name" value="SAM_MT_RNA_M5U"/>
    <property type="match status" value="1"/>
</dbReference>
<keyword evidence="3 9" id="KW-0489">Methyltransferase</keyword>
<evidence type="ECO:0000256" key="4">
    <source>
        <dbReference type="ARBA" id="ARBA00022679"/>
    </source>
</evidence>
<dbReference type="NCBIfam" id="TIGR00479">
    <property type="entry name" value="rumA"/>
    <property type="match status" value="1"/>
</dbReference>
<evidence type="ECO:0000256" key="5">
    <source>
        <dbReference type="ARBA" id="ARBA00022691"/>
    </source>
</evidence>
<evidence type="ECO:0000256" key="8">
    <source>
        <dbReference type="ARBA" id="ARBA00023014"/>
    </source>
</evidence>
<dbReference type="HOGENOM" id="CLU_014689_8_2_4"/>
<feature type="active site" evidence="11">
    <location>
        <position position="395"/>
    </location>
</feature>
<dbReference type="InterPro" id="IPR030391">
    <property type="entry name" value="MeTrfase_TrmA_CS"/>
</dbReference>
<accession>G4Q9H4</accession>
<feature type="binding site" evidence="9 10">
    <location>
        <position position="266"/>
    </location>
    <ligand>
        <name>S-adenosyl-L-methionine</name>
        <dbReference type="ChEBI" id="CHEBI:59789"/>
    </ligand>
</feature>
<comment type="similarity">
    <text evidence="9">Belongs to the class I-like SAM-binding methyltransferase superfamily. RNA M5U methyltransferase family. RlmD subfamily.</text>
</comment>
<feature type="domain" description="TRAM" evidence="12">
    <location>
        <begin position="1"/>
        <end position="54"/>
    </location>
</feature>
<evidence type="ECO:0000256" key="11">
    <source>
        <dbReference type="PROSITE-ProRule" id="PRU10015"/>
    </source>
</evidence>
<keyword evidence="1 9" id="KW-0004">4Fe-4S</keyword>
<dbReference type="PROSITE" id="PS01230">
    <property type="entry name" value="TRMA_1"/>
    <property type="match status" value="1"/>
</dbReference>
<reference key="1">
    <citation type="submission" date="2011-09" db="EMBL/GenBank/DDBJ databases">
        <title>Genomic characterization of the Taylorella genus.</title>
        <authorList>
            <person name="Hebert L."/>
            <person name="Moumen B."/>
            <person name="Pons N."/>
            <person name="Duquesne F."/>
            <person name="Breuil M.-F."/>
            <person name="Goux D."/>
            <person name="Batto J.-M."/>
            <person name="Renault P."/>
            <person name="Laugier C."/>
            <person name="Petry S."/>
        </authorList>
    </citation>
    <scope>NUCLEOTIDE SEQUENCE</scope>
    <source>
        <strain>MCE3</strain>
    </source>
</reference>
<feature type="binding site" evidence="9 10">
    <location>
        <position position="316"/>
    </location>
    <ligand>
        <name>S-adenosyl-L-methionine</name>
        <dbReference type="ChEBI" id="CHEBI:59789"/>
    </ligand>
</feature>
<dbReference type="PANTHER" id="PTHR11061:SF49">
    <property type="entry name" value="23S RRNA (URACIL(1939)-C(5))-METHYLTRANSFERASE RLMD"/>
    <property type="match status" value="1"/>
</dbReference>
<keyword evidence="14" id="KW-1185">Reference proteome</keyword>
<comment type="catalytic activity">
    <reaction evidence="9">
        <text>uridine(1939) in 23S rRNA + S-adenosyl-L-methionine = 5-methyluridine(1939) in 23S rRNA + S-adenosyl-L-homocysteine + H(+)</text>
        <dbReference type="Rhea" id="RHEA:42908"/>
        <dbReference type="Rhea" id="RHEA-COMP:10278"/>
        <dbReference type="Rhea" id="RHEA-COMP:10279"/>
        <dbReference type="ChEBI" id="CHEBI:15378"/>
        <dbReference type="ChEBI" id="CHEBI:57856"/>
        <dbReference type="ChEBI" id="CHEBI:59789"/>
        <dbReference type="ChEBI" id="CHEBI:65315"/>
        <dbReference type="ChEBI" id="CHEBI:74447"/>
        <dbReference type="EC" id="2.1.1.190"/>
    </reaction>
</comment>
<dbReference type="InterPro" id="IPR012340">
    <property type="entry name" value="NA-bd_OB-fold"/>
</dbReference>
<dbReference type="Gene3D" id="3.40.50.150">
    <property type="entry name" value="Vaccinia Virus protein VP39"/>
    <property type="match status" value="1"/>
</dbReference>
<dbReference type="PANTHER" id="PTHR11061">
    <property type="entry name" value="RNA M5U METHYLTRANSFERASE"/>
    <property type="match status" value="1"/>
</dbReference>
<organism evidence="13 14">
    <name type="scientific">Taylorella asinigenitalis (strain MCE3)</name>
    <dbReference type="NCBI Taxonomy" id="1008459"/>
    <lineage>
        <taxon>Bacteria</taxon>
        <taxon>Pseudomonadati</taxon>
        <taxon>Pseudomonadota</taxon>
        <taxon>Betaproteobacteria</taxon>
        <taxon>Burkholderiales</taxon>
        <taxon>Alcaligenaceae</taxon>
        <taxon>Taylorella</taxon>
    </lineage>
</organism>
<keyword evidence="7 9" id="KW-0408">Iron</keyword>
<feature type="binding site" evidence="9">
    <location>
        <position position="155"/>
    </location>
    <ligand>
        <name>[4Fe-4S] cluster</name>
        <dbReference type="ChEBI" id="CHEBI:49883"/>
    </ligand>
</feature>
<evidence type="ECO:0000313" key="13">
    <source>
        <dbReference type="EMBL" id="AEP36511.1"/>
    </source>
</evidence>
<dbReference type="PROSITE" id="PS01231">
    <property type="entry name" value="TRMA_2"/>
    <property type="match status" value="1"/>
</dbReference>
<reference evidence="13 14" key="2">
    <citation type="journal article" date="2012" name="PLoS ONE">
        <title>Genomic characterization of the taylorella genus.</title>
        <authorList>
            <person name="Hebert L."/>
            <person name="Moumen B."/>
            <person name="Pons N."/>
            <person name="Duquesne F."/>
            <person name="Breuil M.F."/>
            <person name="Goux D."/>
            <person name="Batto J.M."/>
            <person name="Laugier C."/>
            <person name="Renault P."/>
            <person name="Petry S."/>
        </authorList>
    </citation>
    <scope>NUCLEOTIDE SEQUENCE [LARGE SCALE GENOMIC DNA]</scope>
    <source>
        <strain evidence="13 14">MCE3</strain>
    </source>
</reference>
<dbReference type="Proteomes" id="UP000009284">
    <property type="component" value="Chromosome"/>
</dbReference>
<evidence type="ECO:0000256" key="1">
    <source>
        <dbReference type="ARBA" id="ARBA00022485"/>
    </source>
</evidence>
<dbReference type="HAMAP" id="MF_01010">
    <property type="entry name" value="23SrRNA_methyltr_RlmD"/>
    <property type="match status" value="1"/>
</dbReference>
<gene>
    <name evidence="9" type="primary">rlmD</name>
    <name evidence="13" type="ordered locus">TASI_0740</name>
</gene>
<feature type="binding site" evidence="9 10">
    <location>
        <position position="365"/>
    </location>
    <ligand>
        <name>S-adenosyl-L-methionine</name>
        <dbReference type="ChEBI" id="CHEBI:59789"/>
    </ligand>
</feature>
<dbReference type="GO" id="GO:0003723">
    <property type="term" value="F:RNA binding"/>
    <property type="evidence" value="ECO:0007669"/>
    <property type="project" value="InterPro"/>
</dbReference>
<dbReference type="InterPro" id="IPR029063">
    <property type="entry name" value="SAM-dependent_MTases_sf"/>
</dbReference>
<feature type="binding site" evidence="9">
    <location>
        <position position="300"/>
    </location>
    <ligand>
        <name>S-adenosyl-L-methionine</name>
        <dbReference type="ChEBI" id="CHEBI:59789"/>
    </ligand>
</feature>
<keyword evidence="8 9" id="KW-0411">Iron-sulfur</keyword>
<dbReference type="GO" id="GO:0051539">
    <property type="term" value="F:4 iron, 4 sulfur cluster binding"/>
    <property type="evidence" value="ECO:0007669"/>
    <property type="project" value="UniProtKB-KW"/>
</dbReference>
<dbReference type="eggNOG" id="COG2265">
    <property type="taxonomic scope" value="Bacteria"/>
</dbReference>
<keyword evidence="2 9" id="KW-0698">rRNA processing</keyword>
<evidence type="ECO:0000256" key="10">
    <source>
        <dbReference type="PROSITE-ProRule" id="PRU01024"/>
    </source>
</evidence>
<evidence type="ECO:0000313" key="14">
    <source>
        <dbReference type="Proteomes" id="UP000009284"/>
    </source>
</evidence>
<dbReference type="PROSITE" id="PS50926">
    <property type="entry name" value="TRAM"/>
    <property type="match status" value="1"/>
</dbReference>
<evidence type="ECO:0000256" key="7">
    <source>
        <dbReference type="ARBA" id="ARBA00023004"/>
    </source>
</evidence>
<dbReference type="NCBIfam" id="NF009639">
    <property type="entry name" value="PRK13168.1"/>
    <property type="match status" value="1"/>
</dbReference>
<dbReference type="InterPro" id="IPR030390">
    <property type="entry name" value="MeTrfase_TrmA_AS"/>
</dbReference>
<keyword evidence="6 9" id="KW-0479">Metal-binding</keyword>
<dbReference type="GO" id="GO:0070475">
    <property type="term" value="P:rRNA base methylation"/>
    <property type="evidence" value="ECO:0007669"/>
    <property type="project" value="TreeGrafter"/>
</dbReference>
<dbReference type="GO" id="GO:0070041">
    <property type="term" value="F:rRNA (uridine-C5-)-methyltransferase activity"/>
    <property type="evidence" value="ECO:0007669"/>
    <property type="project" value="UniProtKB-UniRule"/>
</dbReference>
<dbReference type="EC" id="2.1.1.190" evidence="9"/>
<dbReference type="InterPro" id="IPR002792">
    <property type="entry name" value="TRAM_dom"/>
</dbReference>
<keyword evidence="5 9" id="KW-0949">S-adenosyl-L-methionine</keyword>
<dbReference type="RefSeq" id="WP_014111408.1">
    <property type="nucleotide sequence ID" value="NC_016043.1"/>
</dbReference>
<feature type="active site" description="Nucleophile" evidence="9 10">
    <location>
        <position position="395"/>
    </location>
</feature>
<dbReference type="Gene3D" id="2.40.50.140">
    <property type="entry name" value="Nucleic acid-binding proteins"/>
    <property type="match status" value="1"/>
</dbReference>
<feature type="binding site" evidence="9">
    <location>
        <position position="344"/>
    </location>
    <ligand>
        <name>S-adenosyl-L-methionine</name>
        <dbReference type="ChEBI" id="CHEBI:59789"/>
    </ligand>
</feature>
<evidence type="ECO:0000256" key="2">
    <source>
        <dbReference type="ARBA" id="ARBA00022552"/>
    </source>
</evidence>
<protein>
    <recommendedName>
        <fullName evidence="9">23S rRNA (uracil(1939)-C(5))-methyltransferase RlmD</fullName>
        <ecNumber evidence="9">2.1.1.190</ecNumber>
    </recommendedName>
    <alternativeName>
        <fullName evidence="9">23S rRNA(m5U1939)-methyltransferase</fullName>
    </alternativeName>
</protein>
<dbReference type="EMBL" id="CP003059">
    <property type="protein sequence ID" value="AEP36511.1"/>
    <property type="molecule type" value="Genomic_DNA"/>
</dbReference>
<dbReference type="Pfam" id="PF05958">
    <property type="entry name" value="tRNA_U5-meth_tr"/>
    <property type="match status" value="1"/>
</dbReference>
<dbReference type="SUPFAM" id="SSF50249">
    <property type="entry name" value="Nucleic acid-binding proteins"/>
    <property type="match status" value="1"/>
</dbReference>
<keyword evidence="4 9" id="KW-0808">Transferase</keyword>
<dbReference type="OrthoDB" id="9804590at2"/>
<dbReference type="InterPro" id="IPR001566">
    <property type="entry name" value="23S_rRNA_MeTrfase_RlmD"/>
</dbReference>
<dbReference type="STRING" id="1008459.TASI_0740"/>
<evidence type="ECO:0000259" key="12">
    <source>
        <dbReference type="PROSITE" id="PS50926"/>
    </source>
</evidence>
<dbReference type="SUPFAM" id="SSF53335">
    <property type="entry name" value="S-adenosyl-L-methionine-dependent methyltransferases"/>
    <property type="match status" value="1"/>
</dbReference>
<feature type="binding site" evidence="9 10">
    <location>
        <position position="295"/>
    </location>
    <ligand>
        <name>S-adenosyl-L-methionine</name>
        <dbReference type="ChEBI" id="CHEBI:59789"/>
    </ligand>
</feature>
<comment type="function">
    <text evidence="9">Catalyzes the formation of 5-methyl-uridine at position 1939 (m5U1939) in 23S rRNA.</text>
</comment>
<dbReference type="GO" id="GO:0005506">
    <property type="term" value="F:iron ion binding"/>
    <property type="evidence" value="ECO:0007669"/>
    <property type="project" value="UniProtKB-UniRule"/>
</dbReference>